<keyword evidence="2" id="KW-1185">Reference proteome</keyword>
<evidence type="ECO:0000313" key="1">
    <source>
        <dbReference type="EMBL" id="PYI55463.1"/>
    </source>
</evidence>
<protein>
    <submittedName>
        <fullName evidence="1">Uncharacterized protein</fullName>
    </submittedName>
</protein>
<dbReference type="OrthoDB" id="2085824at2"/>
<organism evidence="1 2">
    <name type="scientific">Paenibacillus flagellatus</name>
    <dbReference type="NCBI Taxonomy" id="2211139"/>
    <lineage>
        <taxon>Bacteria</taxon>
        <taxon>Bacillati</taxon>
        <taxon>Bacillota</taxon>
        <taxon>Bacilli</taxon>
        <taxon>Bacillales</taxon>
        <taxon>Paenibacillaceae</taxon>
        <taxon>Paenibacillus</taxon>
    </lineage>
</organism>
<dbReference type="Proteomes" id="UP000247476">
    <property type="component" value="Unassembled WGS sequence"/>
</dbReference>
<proteinExistence type="predicted"/>
<dbReference type="RefSeq" id="WP_110839265.1">
    <property type="nucleotide sequence ID" value="NZ_QJVJ01000003.1"/>
</dbReference>
<dbReference type="AlphaFoldDB" id="A0A2V5KC12"/>
<name>A0A2V5KC12_9BACL</name>
<evidence type="ECO:0000313" key="2">
    <source>
        <dbReference type="Proteomes" id="UP000247476"/>
    </source>
</evidence>
<dbReference type="EMBL" id="QJVJ01000003">
    <property type="protein sequence ID" value="PYI55463.1"/>
    <property type="molecule type" value="Genomic_DNA"/>
</dbReference>
<reference evidence="1 2" key="1">
    <citation type="submission" date="2018-05" db="EMBL/GenBank/DDBJ databases">
        <title>Paenibacillus flagellatus sp. nov., isolated from selenium mineral soil.</title>
        <authorList>
            <person name="Dai X."/>
        </authorList>
    </citation>
    <scope>NUCLEOTIDE SEQUENCE [LARGE SCALE GENOMIC DNA]</scope>
    <source>
        <strain evidence="1 2">DXL2</strain>
    </source>
</reference>
<accession>A0A2V5KC12</accession>
<comment type="caution">
    <text evidence="1">The sequence shown here is derived from an EMBL/GenBank/DDBJ whole genome shotgun (WGS) entry which is preliminary data.</text>
</comment>
<gene>
    <name evidence="1" type="ORF">DLM86_06935</name>
</gene>
<sequence>MGVKYNREYRDIVRDLGHAIGQIDNCYEAFEMERADWDALDREEQIEFMRTLADDIFYGLGTEPSIEVGEGKVQYDPSNHIIKVWTESQIVHLVKLI</sequence>